<keyword evidence="2" id="KW-1185">Reference proteome</keyword>
<evidence type="ECO:0000313" key="2">
    <source>
        <dbReference type="Proteomes" id="UP000399805"/>
    </source>
</evidence>
<evidence type="ECO:0000313" key="1">
    <source>
        <dbReference type="EMBL" id="VVJ20177.1"/>
    </source>
</evidence>
<organism evidence="1 2">
    <name type="scientific">Amycolatopsis camponoti</name>
    <dbReference type="NCBI Taxonomy" id="2606593"/>
    <lineage>
        <taxon>Bacteria</taxon>
        <taxon>Bacillati</taxon>
        <taxon>Actinomycetota</taxon>
        <taxon>Actinomycetes</taxon>
        <taxon>Pseudonocardiales</taxon>
        <taxon>Pseudonocardiaceae</taxon>
        <taxon>Amycolatopsis</taxon>
    </lineage>
</organism>
<name>A0A6I8LWI9_9PSEU</name>
<accession>A0A6I8LWI9</accession>
<proteinExistence type="predicted"/>
<dbReference type="EMBL" id="CABVGP010000002">
    <property type="protein sequence ID" value="VVJ20177.1"/>
    <property type="molecule type" value="Genomic_DNA"/>
</dbReference>
<reference evidence="1 2" key="1">
    <citation type="submission" date="2019-09" db="EMBL/GenBank/DDBJ databases">
        <authorList>
            <person name="Leyn A S."/>
        </authorList>
    </citation>
    <scope>NUCLEOTIDE SEQUENCE [LARGE SCALE GENOMIC DNA]</scope>
    <source>
        <strain evidence="1">AA231_1</strain>
    </source>
</reference>
<sequence length="44" mass="5023">MRSTMPGVWAAKPEQDRRTVDNRGYVDNRSTERAGTARTVRLLC</sequence>
<protein>
    <submittedName>
        <fullName evidence="1">Uncharacterized protein</fullName>
    </submittedName>
</protein>
<gene>
    <name evidence="1" type="ORF">AA23TX_05198</name>
</gene>
<dbReference type="AlphaFoldDB" id="A0A6I8LWI9"/>
<dbReference type="Proteomes" id="UP000399805">
    <property type="component" value="Unassembled WGS sequence"/>
</dbReference>